<keyword evidence="1" id="KW-0812">Transmembrane</keyword>
<evidence type="ECO:0000313" key="3">
    <source>
        <dbReference type="EMBL" id="QMT02478.1"/>
    </source>
</evidence>
<dbReference type="SUPFAM" id="SSF55073">
    <property type="entry name" value="Nucleotide cyclase"/>
    <property type="match status" value="1"/>
</dbReference>
<keyword evidence="1" id="KW-1133">Transmembrane helix</keyword>
<dbReference type="PANTHER" id="PTHR45138:SF9">
    <property type="entry name" value="DIGUANYLATE CYCLASE DGCM-RELATED"/>
    <property type="match status" value="1"/>
</dbReference>
<dbReference type="InterPro" id="IPR000160">
    <property type="entry name" value="GGDEF_dom"/>
</dbReference>
<dbReference type="PANTHER" id="PTHR45138">
    <property type="entry name" value="REGULATORY COMPONENTS OF SENSORY TRANSDUCTION SYSTEM"/>
    <property type="match status" value="1"/>
</dbReference>
<dbReference type="NCBIfam" id="TIGR00254">
    <property type="entry name" value="GGDEF"/>
    <property type="match status" value="1"/>
</dbReference>
<dbReference type="InterPro" id="IPR043128">
    <property type="entry name" value="Rev_trsase/Diguanyl_cyclase"/>
</dbReference>
<keyword evidence="1" id="KW-0472">Membrane</keyword>
<dbReference type="InterPro" id="IPR050469">
    <property type="entry name" value="Diguanylate_Cyclase"/>
</dbReference>
<accession>A0A7D7LXW0</accession>
<dbReference type="Pfam" id="PF00990">
    <property type="entry name" value="GGDEF"/>
    <property type="match status" value="1"/>
</dbReference>
<evidence type="ECO:0000313" key="4">
    <source>
        <dbReference type="Proteomes" id="UP000515663"/>
    </source>
</evidence>
<feature type="transmembrane region" description="Helical" evidence="1">
    <location>
        <begin position="97"/>
        <end position="114"/>
    </location>
</feature>
<dbReference type="GO" id="GO:0005886">
    <property type="term" value="C:plasma membrane"/>
    <property type="evidence" value="ECO:0007669"/>
    <property type="project" value="TreeGrafter"/>
</dbReference>
<organism evidence="3 4">
    <name type="scientific">Gordonia jinghuaiqii</name>
    <dbReference type="NCBI Taxonomy" id="2758710"/>
    <lineage>
        <taxon>Bacteria</taxon>
        <taxon>Bacillati</taxon>
        <taxon>Actinomycetota</taxon>
        <taxon>Actinomycetes</taxon>
        <taxon>Mycobacteriales</taxon>
        <taxon>Gordoniaceae</taxon>
        <taxon>Gordonia</taxon>
    </lineage>
</organism>
<dbReference type="GO" id="GO:0052621">
    <property type="term" value="F:diguanylate cyclase activity"/>
    <property type="evidence" value="ECO:0007669"/>
    <property type="project" value="TreeGrafter"/>
</dbReference>
<dbReference type="InterPro" id="IPR029787">
    <property type="entry name" value="Nucleotide_cyclase"/>
</dbReference>
<dbReference type="PROSITE" id="PS50887">
    <property type="entry name" value="GGDEF"/>
    <property type="match status" value="1"/>
</dbReference>
<dbReference type="Proteomes" id="UP000515663">
    <property type="component" value="Chromosome"/>
</dbReference>
<evidence type="ECO:0000259" key="2">
    <source>
        <dbReference type="PROSITE" id="PS50887"/>
    </source>
</evidence>
<proteinExistence type="predicted"/>
<dbReference type="AlphaFoldDB" id="A0A7D7LXW0"/>
<dbReference type="GO" id="GO:1902201">
    <property type="term" value="P:negative regulation of bacterial-type flagellum-dependent cell motility"/>
    <property type="evidence" value="ECO:0007669"/>
    <property type="project" value="TreeGrafter"/>
</dbReference>
<dbReference type="EMBL" id="CP059491">
    <property type="protein sequence ID" value="QMT02478.1"/>
    <property type="molecule type" value="Genomic_DNA"/>
</dbReference>
<dbReference type="RefSeq" id="WP_219850695.1">
    <property type="nucleotide sequence ID" value="NZ_CP059491.1"/>
</dbReference>
<gene>
    <name evidence="3" type="ORF">H1R19_04800</name>
</gene>
<feature type="transmembrane region" description="Helical" evidence="1">
    <location>
        <begin position="119"/>
        <end position="138"/>
    </location>
</feature>
<feature type="transmembrane region" description="Helical" evidence="1">
    <location>
        <begin position="16"/>
        <end position="36"/>
    </location>
</feature>
<dbReference type="SMART" id="SM00267">
    <property type="entry name" value="GGDEF"/>
    <property type="match status" value="1"/>
</dbReference>
<feature type="transmembrane region" description="Helical" evidence="1">
    <location>
        <begin position="42"/>
        <end position="60"/>
    </location>
</feature>
<evidence type="ECO:0000256" key="1">
    <source>
        <dbReference type="SAM" id="Phobius"/>
    </source>
</evidence>
<dbReference type="GO" id="GO:0043709">
    <property type="term" value="P:cell adhesion involved in single-species biofilm formation"/>
    <property type="evidence" value="ECO:0007669"/>
    <property type="project" value="TreeGrafter"/>
</dbReference>
<name>A0A7D7LXW0_9ACTN</name>
<keyword evidence="4" id="KW-1185">Reference proteome</keyword>
<sequence>MGLIRRVLRRYDARSMATLISTGGVLPLPVISLLAPDTLYPGGMPVLLIIWSFIAVVFVVTTIRARLSDVEFALLGGLGIIGIGGTSMILASPRSSALVLAIVAVVPAIGAISATHKMILSHLTLAVVCSAIVLGFTTGTGPEFLISFGSMAGLIVVPVFLVVALRKSMEAVLDQQTRLVGIDPLTGLLNRRGFLIRASQLLSAARSSTGRIGILLLDVDHFKKINDQYGHLAGDGVLLSASAAIREHAPVGSEVCRYGGEEFLMFHVVHDEDELWLCAERLRAAVAAAAPVTVSVGGVCAPLLAARDHPVGTPLDIAYSTDDVIGNLLGSADECVYQAKEKGRDTTVITSVDAVMWNDGAPSAHAADAERTASPPSASLYEVFYRRPADFVEIETRTSGR</sequence>
<dbReference type="Gene3D" id="3.30.70.270">
    <property type="match status" value="1"/>
</dbReference>
<feature type="transmembrane region" description="Helical" evidence="1">
    <location>
        <begin position="144"/>
        <end position="165"/>
    </location>
</feature>
<dbReference type="KEGG" id="gji:H1R19_04800"/>
<feature type="transmembrane region" description="Helical" evidence="1">
    <location>
        <begin position="72"/>
        <end position="91"/>
    </location>
</feature>
<feature type="domain" description="GGDEF" evidence="2">
    <location>
        <begin position="210"/>
        <end position="352"/>
    </location>
</feature>
<protein>
    <submittedName>
        <fullName evidence="3">GGDEF domain-containing protein</fullName>
    </submittedName>
</protein>
<reference evidence="4" key="1">
    <citation type="submission" date="2020-07" db="EMBL/GenBank/DDBJ databases">
        <title>novel species isolated from the respiratory tract of Marmot.</title>
        <authorList>
            <person name="Zhang G."/>
        </authorList>
    </citation>
    <scope>NUCLEOTIDE SEQUENCE [LARGE SCALE GENOMIC DNA]</scope>
    <source>
        <strain evidence="4">686</strain>
    </source>
</reference>
<dbReference type="CDD" id="cd01949">
    <property type="entry name" value="GGDEF"/>
    <property type="match status" value="1"/>
</dbReference>